<evidence type="ECO:0000256" key="1">
    <source>
        <dbReference type="SAM" id="MobiDB-lite"/>
    </source>
</evidence>
<dbReference type="RefSeq" id="WP_092058519.1">
    <property type="nucleotide sequence ID" value="NZ_FOJJ01000040.1"/>
</dbReference>
<organism evidence="4 5">
    <name type="scientific">Trichloromonas acetexigens</name>
    <dbReference type="NCBI Taxonomy" id="38815"/>
    <lineage>
        <taxon>Bacteria</taxon>
        <taxon>Pseudomonadati</taxon>
        <taxon>Thermodesulfobacteriota</taxon>
        <taxon>Desulfuromonadia</taxon>
        <taxon>Desulfuromonadales</taxon>
        <taxon>Trichloromonadaceae</taxon>
        <taxon>Trichloromonas</taxon>
    </lineage>
</organism>
<dbReference type="AlphaFoldDB" id="A0A550JAK8"/>
<keyword evidence="5" id="KW-1185">Reference proteome</keyword>
<dbReference type="EMBL" id="VJVV01000008">
    <property type="protein sequence ID" value="TRO80294.1"/>
    <property type="molecule type" value="Genomic_DNA"/>
</dbReference>
<dbReference type="Pfam" id="PF26390">
    <property type="entry name" value="MamS_MamX"/>
    <property type="match status" value="1"/>
</dbReference>
<dbReference type="OrthoDB" id="5397952at2"/>
<evidence type="ECO:0000259" key="3">
    <source>
        <dbReference type="Pfam" id="PF26390"/>
    </source>
</evidence>
<feature type="compositionally biased region" description="Low complexity" evidence="1">
    <location>
        <begin position="148"/>
        <end position="162"/>
    </location>
</feature>
<feature type="domain" description="Magnetosome protein MamS/MamX" evidence="3">
    <location>
        <begin position="53"/>
        <end position="128"/>
    </location>
</feature>
<sequence length="169" mass="18357">MTGRFFLILLALGLCWSAPSPARAGWWFGSDSAWEKSGLDLHQGYDENTVISLSGTVVEISPGQGREPALAVVESSGERVSLVLGPGDYWREQGLELRPGDVVSARGSKALGKDGVAYLMVQNIARAGDSRDIALRQRDTGRPAWSGGQRPMHQRPMPMRQMRGGGRNH</sequence>
<accession>A0A550JAK8</accession>
<comment type="caution">
    <text evidence="4">The sequence shown here is derived from an EMBL/GenBank/DDBJ whole genome shotgun (WGS) entry which is preliminary data.</text>
</comment>
<feature type="chain" id="PRO_5021863326" description="Magnetosome protein MamS/MamX domain-containing protein" evidence="2">
    <location>
        <begin position="25"/>
        <end position="169"/>
    </location>
</feature>
<dbReference type="InterPro" id="IPR058837">
    <property type="entry name" value="MamS_MamX_dom"/>
</dbReference>
<evidence type="ECO:0000256" key="2">
    <source>
        <dbReference type="SAM" id="SignalP"/>
    </source>
</evidence>
<dbReference type="Proteomes" id="UP000317155">
    <property type="component" value="Unassembled WGS sequence"/>
</dbReference>
<proteinExistence type="predicted"/>
<evidence type="ECO:0000313" key="4">
    <source>
        <dbReference type="EMBL" id="TRO80294.1"/>
    </source>
</evidence>
<gene>
    <name evidence="4" type="ORF">FL622_11725</name>
</gene>
<protein>
    <recommendedName>
        <fullName evidence="3">Magnetosome protein MamS/MamX domain-containing protein</fullName>
    </recommendedName>
</protein>
<reference evidence="4 5" key="1">
    <citation type="submission" date="2019-07" db="EMBL/GenBank/DDBJ databases">
        <title>Insights of Desulfuromonas acetexigens electromicrobiology.</title>
        <authorList>
            <person name="Katuri K."/>
            <person name="Sapireddy V."/>
            <person name="Shaw D.R."/>
            <person name="Saikaly P."/>
        </authorList>
    </citation>
    <scope>NUCLEOTIDE SEQUENCE [LARGE SCALE GENOMIC DNA]</scope>
    <source>
        <strain evidence="4 5">2873</strain>
    </source>
</reference>
<feature type="signal peptide" evidence="2">
    <location>
        <begin position="1"/>
        <end position="24"/>
    </location>
</feature>
<name>A0A550JAK8_9BACT</name>
<evidence type="ECO:0000313" key="5">
    <source>
        <dbReference type="Proteomes" id="UP000317155"/>
    </source>
</evidence>
<feature type="region of interest" description="Disordered" evidence="1">
    <location>
        <begin position="139"/>
        <end position="169"/>
    </location>
</feature>
<keyword evidence="2" id="KW-0732">Signal</keyword>